<dbReference type="EMBL" id="DXBG01000165">
    <property type="protein sequence ID" value="HIZ65582.1"/>
    <property type="molecule type" value="Genomic_DNA"/>
</dbReference>
<feature type="domain" description="PepSY" evidence="2">
    <location>
        <begin position="159"/>
        <end position="218"/>
    </location>
</feature>
<name>A0A9D2FRV7_9FIRM</name>
<sequence length="224" mass="24163">MKKKIILAVVTLSLAGIMLTGCGKDIGQKAAKEAALQDAGVAEADTSRFKISKERDDGKDIYEVEFTVGGNQEYSYEIDASDGSILSSEVDSQNNEAAGNAGSSQSAGNDQGTDNNQNTENNTTSDNSQTVQNNQATDNNQAAQDNQNTGTSSTRQGVAISEADAKKAALDRVPGATEADLMMELDFDDGQYIYEGDIIYQQKEYEFEIDANTGNFLKWSEERH</sequence>
<reference evidence="3" key="2">
    <citation type="submission" date="2021-04" db="EMBL/GenBank/DDBJ databases">
        <authorList>
            <person name="Gilroy R."/>
        </authorList>
    </citation>
    <scope>NUCLEOTIDE SEQUENCE</scope>
    <source>
        <strain evidence="3">1068</strain>
    </source>
</reference>
<dbReference type="Pfam" id="PF03413">
    <property type="entry name" value="PepSY"/>
    <property type="match status" value="2"/>
</dbReference>
<reference evidence="3" key="1">
    <citation type="journal article" date="2021" name="PeerJ">
        <title>Extensive microbial diversity within the chicken gut microbiome revealed by metagenomics and culture.</title>
        <authorList>
            <person name="Gilroy R."/>
            <person name="Ravi A."/>
            <person name="Getino M."/>
            <person name="Pursley I."/>
            <person name="Horton D.L."/>
            <person name="Alikhan N.F."/>
            <person name="Baker D."/>
            <person name="Gharbi K."/>
            <person name="Hall N."/>
            <person name="Watson M."/>
            <person name="Adriaenssens E.M."/>
            <person name="Foster-Nyarko E."/>
            <person name="Jarju S."/>
            <person name="Secka A."/>
            <person name="Antonio M."/>
            <person name="Oren A."/>
            <person name="Chaudhuri R.R."/>
            <person name="La Ragione R."/>
            <person name="Hildebrand F."/>
            <person name="Pallen M.J."/>
        </authorList>
    </citation>
    <scope>NUCLEOTIDE SEQUENCE</scope>
    <source>
        <strain evidence="3">1068</strain>
    </source>
</reference>
<evidence type="ECO:0000313" key="3">
    <source>
        <dbReference type="EMBL" id="HIZ65582.1"/>
    </source>
</evidence>
<organism evidence="3 4">
    <name type="scientific">Candidatus Blautia pullicola</name>
    <dbReference type="NCBI Taxonomy" id="2838498"/>
    <lineage>
        <taxon>Bacteria</taxon>
        <taxon>Bacillati</taxon>
        <taxon>Bacillota</taxon>
        <taxon>Clostridia</taxon>
        <taxon>Lachnospirales</taxon>
        <taxon>Lachnospiraceae</taxon>
        <taxon>Blautia</taxon>
    </lineage>
</organism>
<dbReference type="PROSITE" id="PS51257">
    <property type="entry name" value="PROKAR_LIPOPROTEIN"/>
    <property type="match status" value="1"/>
</dbReference>
<feature type="compositionally biased region" description="Low complexity" evidence="1">
    <location>
        <begin position="92"/>
        <end position="149"/>
    </location>
</feature>
<protein>
    <submittedName>
        <fullName evidence="3">PepSY domain-containing protein</fullName>
    </submittedName>
</protein>
<proteinExistence type="predicted"/>
<feature type="domain" description="PepSY" evidence="2">
    <location>
        <begin position="29"/>
        <end position="89"/>
    </location>
</feature>
<accession>A0A9D2FRV7</accession>
<gene>
    <name evidence="3" type="ORF">H9809_06765</name>
</gene>
<evidence type="ECO:0000313" key="4">
    <source>
        <dbReference type="Proteomes" id="UP000824056"/>
    </source>
</evidence>
<evidence type="ECO:0000259" key="2">
    <source>
        <dbReference type="Pfam" id="PF03413"/>
    </source>
</evidence>
<dbReference type="AlphaFoldDB" id="A0A9D2FRV7"/>
<feature type="region of interest" description="Disordered" evidence="1">
    <location>
        <begin position="91"/>
        <end position="158"/>
    </location>
</feature>
<comment type="caution">
    <text evidence="3">The sequence shown here is derived from an EMBL/GenBank/DDBJ whole genome shotgun (WGS) entry which is preliminary data.</text>
</comment>
<dbReference type="Gene3D" id="3.10.450.40">
    <property type="match status" value="2"/>
</dbReference>
<evidence type="ECO:0000256" key="1">
    <source>
        <dbReference type="SAM" id="MobiDB-lite"/>
    </source>
</evidence>
<dbReference type="Proteomes" id="UP000824056">
    <property type="component" value="Unassembled WGS sequence"/>
</dbReference>
<dbReference type="InterPro" id="IPR025711">
    <property type="entry name" value="PepSY"/>
</dbReference>